<gene>
    <name evidence="2" type="ORF">ACFPIJ_58465</name>
</gene>
<evidence type="ECO:0000313" key="2">
    <source>
        <dbReference type="EMBL" id="MFC5007580.1"/>
    </source>
</evidence>
<reference evidence="3" key="1">
    <citation type="journal article" date="2019" name="Int. J. Syst. Evol. Microbiol.">
        <title>The Global Catalogue of Microorganisms (GCM) 10K type strain sequencing project: providing services to taxonomists for standard genome sequencing and annotation.</title>
        <authorList>
            <consortium name="The Broad Institute Genomics Platform"/>
            <consortium name="The Broad Institute Genome Sequencing Center for Infectious Disease"/>
            <person name="Wu L."/>
            <person name="Ma J."/>
        </authorList>
    </citation>
    <scope>NUCLEOTIDE SEQUENCE [LARGE SCALE GENOMIC DNA]</scope>
    <source>
        <strain evidence="3">CGMCC 4.7152</strain>
    </source>
</reference>
<comment type="caution">
    <text evidence="2">The sequence shown here is derived from an EMBL/GenBank/DDBJ whole genome shotgun (WGS) entry which is preliminary data.</text>
</comment>
<organism evidence="2 3">
    <name type="scientific">Dactylosporangium cerinum</name>
    <dbReference type="NCBI Taxonomy" id="1434730"/>
    <lineage>
        <taxon>Bacteria</taxon>
        <taxon>Bacillati</taxon>
        <taxon>Actinomycetota</taxon>
        <taxon>Actinomycetes</taxon>
        <taxon>Micromonosporales</taxon>
        <taxon>Micromonosporaceae</taxon>
        <taxon>Dactylosporangium</taxon>
    </lineage>
</organism>
<evidence type="ECO:0000313" key="3">
    <source>
        <dbReference type="Proteomes" id="UP001595912"/>
    </source>
</evidence>
<dbReference type="EMBL" id="JBHSIU010000130">
    <property type="protein sequence ID" value="MFC5007580.1"/>
    <property type="molecule type" value="Genomic_DNA"/>
</dbReference>
<accession>A0ABV9WHM5</accession>
<feature type="compositionally biased region" description="Basic and acidic residues" evidence="1">
    <location>
        <begin position="157"/>
        <end position="168"/>
    </location>
</feature>
<name>A0ABV9WHM5_9ACTN</name>
<keyword evidence="3" id="KW-1185">Reference proteome</keyword>
<proteinExistence type="predicted"/>
<dbReference type="RefSeq" id="WP_380128218.1">
    <property type="nucleotide sequence ID" value="NZ_JBHSIU010000130.1"/>
</dbReference>
<protein>
    <submittedName>
        <fullName evidence="2">Uncharacterized protein</fullName>
    </submittedName>
</protein>
<feature type="region of interest" description="Disordered" evidence="1">
    <location>
        <begin position="157"/>
        <end position="179"/>
    </location>
</feature>
<dbReference type="Proteomes" id="UP001595912">
    <property type="component" value="Unassembled WGS sequence"/>
</dbReference>
<feature type="compositionally biased region" description="Low complexity" evidence="1">
    <location>
        <begin position="169"/>
        <end position="179"/>
    </location>
</feature>
<evidence type="ECO:0000256" key="1">
    <source>
        <dbReference type="SAM" id="MobiDB-lite"/>
    </source>
</evidence>
<sequence length="243" mass="25775">MHAAVDDDWDAALRAAFELLLGRSIGDGEPAEIYCGDVLDEFLLPARWLTPQALAGGAPVAVPEVDATWADADHAALTWRYDLGGSRFAFDEELRDQLPAACFAAGGVRGADLAAFRHRPGGAGRETVHGGCVAAHRHGRDAVRRDAAGDIHRARTQAAHREHQEGRRAVGAGPRRCRGPAAARDHLRLHALDEDDARSDGAGYIAAGWWPPGSSALEGAYDLIAGWEFGESQGGVSIVGPRP</sequence>